<dbReference type="GO" id="GO:0015293">
    <property type="term" value="F:symporter activity"/>
    <property type="evidence" value="ECO:0007669"/>
    <property type="project" value="TreeGrafter"/>
</dbReference>
<feature type="transmembrane region" description="Helical" evidence="11">
    <location>
        <begin position="432"/>
        <end position="458"/>
    </location>
</feature>
<feature type="transmembrane region" description="Helical" evidence="11">
    <location>
        <begin position="325"/>
        <end position="342"/>
    </location>
</feature>
<sequence length="808" mass="88931">MKGIRSLVLLLGIVFLFTSCQSTSERDVVDDALREQALEKLKTPLADDSLRWEKVHAAEYLLSLQYTDQVQAVFIQEEKSFGDQPMYRIGIWRVLAQAATSAEERAQWVQRIEAVYQDPTAPDRVHAAESLAKLRVPILEPERRQPDTDPILHLFATWAEAYTSKPAASQAQETLLQLVAATERPVRERKLAAYALRHLGTLPDSAWTHLADLALREPATSEARVFMLSAAFVTAPGTSSGRWQPVREALLAAAQSGRKAERYELAVALSEKGTSSEITLLTSLLDATQGGTFSREDVVDMQLAAAYALLRIDRRAEPALTIPDWIVIVLYGAAMLGTGWFYSRQNKTQEDYLLGGRQMNPIAVGISLFATLLSTLSYLSYPGEMIQHGPAIFAGMFAFPFVYYAAGWWLIPRIMQMNVTSAYEILERRFGLSVRLMATFMFLSLRFLWMATIIYVTVDVALLSVVPIDRAYVMPIGILLMLITIVYTAMGGLKAVVVTDVVQSIIFLGGALLSIVVVCFHFGSVTSWFPQQWPTYWDPLRWGFDATERSTVGNAMMMLFVWYICTTGSDQMAIQRYLSTKDIRAARQSLRVSLYTNLLAKCLLGLVGLAVLAFFTKNPHFLSDGRSLQQQADTLFPRFILVGLPAGLSGLVIAGLLAAAMSSLSSGLNSVSSVLSEDIIQRFRRSESSKADLLKQVKRLSYFTGAVVMILSILVARVEGNLFDVVTKIVNLFVGPLFVLFFMALFVPFATTKGTLAGGLAAIAAACGVAFFGMLGITVFWILPVALVAGVGVGTLVSFLENKVGITK</sequence>
<keyword evidence="9 11" id="KW-0472">Membrane</keyword>
<dbReference type="InterPro" id="IPR051163">
    <property type="entry name" value="Sodium:Solute_Symporter_SSF"/>
</dbReference>
<keyword evidence="4" id="KW-1003">Cell membrane</keyword>
<evidence type="ECO:0000256" key="12">
    <source>
        <dbReference type="SAM" id="SignalP"/>
    </source>
</evidence>
<dbReference type="GO" id="GO:0006814">
    <property type="term" value="P:sodium ion transport"/>
    <property type="evidence" value="ECO:0007669"/>
    <property type="project" value="UniProtKB-KW"/>
</dbReference>
<dbReference type="PROSITE" id="PS50283">
    <property type="entry name" value="NA_SOLUT_SYMP_3"/>
    <property type="match status" value="1"/>
</dbReference>
<keyword evidence="3" id="KW-0813">Transport</keyword>
<dbReference type="Pfam" id="PF00474">
    <property type="entry name" value="SSF"/>
    <property type="match status" value="1"/>
</dbReference>
<evidence type="ECO:0000256" key="5">
    <source>
        <dbReference type="ARBA" id="ARBA00022692"/>
    </source>
</evidence>
<evidence type="ECO:0000256" key="1">
    <source>
        <dbReference type="ARBA" id="ARBA00004651"/>
    </source>
</evidence>
<evidence type="ECO:0000313" key="13">
    <source>
        <dbReference type="EMBL" id="MBB5283022.1"/>
    </source>
</evidence>
<dbReference type="PANTHER" id="PTHR42985:SF40">
    <property type="entry name" value="LD47995P-RELATED"/>
    <property type="match status" value="1"/>
</dbReference>
<dbReference type="GO" id="GO:0005886">
    <property type="term" value="C:plasma membrane"/>
    <property type="evidence" value="ECO:0007669"/>
    <property type="project" value="UniProtKB-SubCell"/>
</dbReference>
<keyword evidence="12" id="KW-0732">Signal</keyword>
<feature type="transmembrane region" description="Helical" evidence="11">
    <location>
        <begin position="362"/>
        <end position="379"/>
    </location>
</feature>
<evidence type="ECO:0000256" key="7">
    <source>
        <dbReference type="ARBA" id="ARBA00023053"/>
    </source>
</evidence>
<evidence type="ECO:0000256" key="8">
    <source>
        <dbReference type="ARBA" id="ARBA00023065"/>
    </source>
</evidence>
<dbReference type="Proteomes" id="UP000557307">
    <property type="component" value="Unassembled WGS sequence"/>
</dbReference>
<evidence type="ECO:0000313" key="14">
    <source>
        <dbReference type="Proteomes" id="UP000557307"/>
    </source>
</evidence>
<comment type="subcellular location">
    <subcellularLocation>
        <location evidence="1">Cell membrane</location>
        <topology evidence="1">Multi-pass membrane protein</topology>
    </subcellularLocation>
</comment>
<accession>A0A840TN93</accession>
<dbReference type="InterPro" id="IPR038377">
    <property type="entry name" value="Na/Glc_symporter_sf"/>
</dbReference>
<keyword evidence="7" id="KW-0915">Sodium</keyword>
<feature type="transmembrane region" description="Helical" evidence="11">
    <location>
        <begin position="635"/>
        <end position="660"/>
    </location>
</feature>
<feature type="transmembrane region" description="Helical" evidence="11">
    <location>
        <begin position="505"/>
        <end position="531"/>
    </location>
</feature>
<organism evidence="13 14">
    <name type="scientific">Rhabdobacter roseus</name>
    <dbReference type="NCBI Taxonomy" id="1655419"/>
    <lineage>
        <taxon>Bacteria</taxon>
        <taxon>Pseudomonadati</taxon>
        <taxon>Bacteroidota</taxon>
        <taxon>Cytophagia</taxon>
        <taxon>Cytophagales</taxon>
        <taxon>Cytophagaceae</taxon>
        <taxon>Rhabdobacter</taxon>
    </lineage>
</organism>
<evidence type="ECO:0000256" key="2">
    <source>
        <dbReference type="ARBA" id="ARBA00006434"/>
    </source>
</evidence>
<keyword evidence="6 11" id="KW-1133">Transmembrane helix</keyword>
<feature type="signal peptide" evidence="12">
    <location>
        <begin position="1"/>
        <end position="24"/>
    </location>
</feature>
<keyword evidence="10" id="KW-0739">Sodium transport</keyword>
<evidence type="ECO:0000256" key="3">
    <source>
        <dbReference type="ARBA" id="ARBA00022448"/>
    </source>
</evidence>
<evidence type="ECO:0000256" key="11">
    <source>
        <dbReference type="SAM" id="Phobius"/>
    </source>
</evidence>
<feature type="transmembrane region" description="Helical" evidence="11">
    <location>
        <begin position="756"/>
        <end position="775"/>
    </location>
</feature>
<dbReference type="InterPro" id="IPR001734">
    <property type="entry name" value="Na/solute_symporter"/>
</dbReference>
<dbReference type="EMBL" id="JACHGF010000002">
    <property type="protein sequence ID" value="MBB5283022.1"/>
    <property type="molecule type" value="Genomic_DNA"/>
</dbReference>
<dbReference type="Gene3D" id="1.25.10.10">
    <property type="entry name" value="Leucine-rich Repeat Variant"/>
    <property type="match status" value="1"/>
</dbReference>
<evidence type="ECO:0000256" key="10">
    <source>
        <dbReference type="ARBA" id="ARBA00023201"/>
    </source>
</evidence>
<dbReference type="InterPro" id="IPR011989">
    <property type="entry name" value="ARM-like"/>
</dbReference>
<feature type="transmembrane region" description="Helical" evidence="11">
    <location>
        <begin position="730"/>
        <end position="749"/>
    </location>
</feature>
<dbReference type="AlphaFoldDB" id="A0A840TN93"/>
<protein>
    <submittedName>
        <fullName evidence="13">SSS family solute:Na+ symporter</fullName>
    </submittedName>
</protein>
<dbReference type="RefSeq" id="WP_184172062.1">
    <property type="nucleotide sequence ID" value="NZ_JACHGF010000002.1"/>
</dbReference>
<dbReference type="PANTHER" id="PTHR42985">
    <property type="entry name" value="SODIUM-COUPLED MONOCARBOXYLATE TRANSPORTER"/>
    <property type="match status" value="1"/>
</dbReference>
<keyword evidence="8" id="KW-0406">Ion transport</keyword>
<dbReference type="PROSITE" id="PS51257">
    <property type="entry name" value="PROKAR_LIPOPROTEIN"/>
    <property type="match status" value="1"/>
</dbReference>
<gene>
    <name evidence="13" type="ORF">HNQ92_001148</name>
</gene>
<keyword evidence="5 11" id="KW-0812">Transmembrane</keyword>
<evidence type="ECO:0000256" key="6">
    <source>
        <dbReference type="ARBA" id="ARBA00022989"/>
    </source>
</evidence>
<comment type="similarity">
    <text evidence="2">Belongs to the sodium:solute symporter (SSF) (TC 2.A.21) family.</text>
</comment>
<comment type="caution">
    <text evidence="13">The sequence shown here is derived from an EMBL/GenBank/DDBJ whole genome shotgun (WGS) entry which is preliminary data.</text>
</comment>
<evidence type="ECO:0000256" key="9">
    <source>
        <dbReference type="ARBA" id="ARBA00023136"/>
    </source>
</evidence>
<keyword evidence="14" id="KW-1185">Reference proteome</keyword>
<evidence type="ECO:0000256" key="4">
    <source>
        <dbReference type="ARBA" id="ARBA00022475"/>
    </source>
</evidence>
<reference evidence="13 14" key="1">
    <citation type="submission" date="2020-08" db="EMBL/GenBank/DDBJ databases">
        <title>Genomic Encyclopedia of Type Strains, Phase IV (KMG-IV): sequencing the most valuable type-strain genomes for metagenomic binning, comparative biology and taxonomic classification.</title>
        <authorList>
            <person name="Goeker M."/>
        </authorList>
    </citation>
    <scope>NUCLEOTIDE SEQUENCE [LARGE SCALE GENOMIC DNA]</scope>
    <source>
        <strain evidence="13 14">DSM 105074</strain>
    </source>
</reference>
<feature type="transmembrane region" description="Helical" evidence="11">
    <location>
        <begin position="594"/>
        <end position="615"/>
    </location>
</feature>
<dbReference type="Gene3D" id="1.20.1730.10">
    <property type="entry name" value="Sodium/glucose cotransporter"/>
    <property type="match status" value="1"/>
</dbReference>
<proteinExistence type="inferred from homology"/>
<feature type="transmembrane region" description="Helical" evidence="11">
    <location>
        <begin position="391"/>
        <end position="411"/>
    </location>
</feature>
<dbReference type="NCBIfam" id="TIGR00813">
    <property type="entry name" value="sss"/>
    <property type="match status" value="1"/>
</dbReference>
<feature type="transmembrane region" description="Helical" evidence="11">
    <location>
        <begin position="781"/>
        <end position="800"/>
    </location>
</feature>
<feature type="chain" id="PRO_5032598629" evidence="12">
    <location>
        <begin position="25"/>
        <end position="808"/>
    </location>
</feature>
<feature type="transmembrane region" description="Helical" evidence="11">
    <location>
        <begin position="470"/>
        <end position="493"/>
    </location>
</feature>
<feature type="transmembrane region" description="Helical" evidence="11">
    <location>
        <begin position="551"/>
        <end position="573"/>
    </location>
</feature>
<feature type="transmembrane region" description="Helical" evidence="11">
    <location>
        <begin position="700"/>
        <end position="718"/>
    </location>
</feature>
<name>A0A840TN93_9BACT</name>